<evidence type="ECO:0000256" key="1">
    <source>
        <dbReference type="SAM" id="SignalP"/>
    </source>
</evidence>
<organism evidence="2 3">
    <name type="scientific">Streptomyces montanus</name>
    <dbReference type="NCBI Taxonomy" id="2580423"/>
    <lineage>
        <taxon>Bacteria</taxon>
        <taxon>Bacillati</taxon>
        <taxon>Actinomycetota</taxon>
        <taxon>Actinomycetes</taxon>
        <taxon>Kitasatosporales</taxon>
        <taxon>Streptomycetaceae</taxon>
        <taxon>Streptomyces</taxon>
    </lineage>
</organism>
<accession>A0A5R9FU42</accession>
<protein>
    <submittedName>
        <fullName evidence="2">Uncharacterized protein</fullName>
    </submittedName>
</protein>
<reference evidence="2 3" key="1">
    <citation type="submission" date="2019-05" db="EMBL/GenBank/DDBJ databases">
        <title>Streptomyces sp. NEAU-C151, a novel actinomycete isolated from soil.</title>
        <authorList>
            <person name="Han L."/>
            <person name="Jiang H."/>
        </authorList>
    </citation>
    <scope>NUCLEOTIDE SEQUENCE [LARGE SCALE GENOMIC DNA]</scope>
    <source>
        <strain evidence="2 3">NEAU-C151</strain>
    </source>
</reference>
<gene>
    <name evidence="2" type="ORF">FE633_17100</name>
</gene>
<sequence>MTSRRKKPLRLVSTVSINGVPATAAVPTGAPQKDGTLEPALALIGTDEDSREEIDAFLERHHFAPSGETARAAESQARWTIERDGRVTVTFLADDGVAHIALPLAEGVRRWAALTLATGGTLAVWFLPEMTSVLPEDISRRITPGGGEWWRLSVGFVPA</sequence>
<feature type="signal peptide" evidence="1">
    <location>
        <begin position="1"/>
        <end position="24"/>
    </location>
</feature>
<evidence type="ECO:0000313" key="2">
    <source>
        <dbReference type="EMBL" id="TLS44868.1"/>
    </source>
</evidence>
<keyword evidence="3" id="KW-1185">Reference proteome</keyword>
<keyword evidence="1" id="KW-0732">Signal</keyword>
<name>A0A5R9FU42_9ACTN</name>
<dbReference type="Proteomes" id="UP000305906">
    <property type="component" value="Unassembled WGS sequence"/>
</dbReference>
<feature type="chain" id="PRO_5024405391" evidence="1">
    <location>
        <begin position="25"/>
        <end position="159"/>
    </location>
</feature>
<comment type="caution">
    <text evidence="2">The sequence shown here is derived from an EMBL/GenBank/DDBJ whole genome shotgun (WGS) entry which is preliminary data.</text>
</comment>
<dbReference type="RefSeq" id="WP_138046027.1">
    <property type="nucleotide sequence ID" value="NZ_VBZC01000017.1"/>
</dbReference>
<evidence type="ECO:0000313" key="3">
    <source>
        <dbReference type="Proteomes" id="UP000305906"/>
    </source>
</evidence>
<dbReference type="EMBL" id="VBZC01000017">
    <property type="protein sequence ID" value="TLS44868.1"/>
    <property type="molecule type" value="Genomic_DNA"/>
</dbReference>
<dbReference type="AlphaFoldDB" id="A0A5R9FU42"/>
<proteinExistence type="predicted"/>